<dbReference type="PANTHER" id="PTHR43096:SF10">
    <property type="entry name" value="CHAPERONE PROTEIN DNAJ A6, CHLOROPLASTIC"/>
    <property type="match status" value="1"/>
</dbReference>
<keyword evidence="3 7" id="KW-0677">Repeat</keyword>
<keyword evidence="4 7" id="KW-0863">Zinc-finger</keyword>
<dbReference type="InterPro" id="IPR001305">
    <property type="entry name" value="HSP_DnaJ_Cys-rich_dom"/>
</dbReference>
<name>A0A7V6A488_9BACT</name>
<accession>A0A7V6A488</accession>
<dbReference type="Gene3D" id="2.10.230.10">
    <property type="entry name" value="Heat shock protein DnaJ, cysteine-rich domain"/>
    <property type="match status" value="1"/>
</dbReference>
<comment type="caution">
    <text evidence="11">The sequence shown here is derived from an EMBL/GenBank/DDBJ whole genome shotgun (WGS) entry which is preliminary data.</text>
</comment>
<comment type="similarity">
    <text evidence="7">Belongs to the DnaJ family.</text>
</comment>
<gene>
    <name evidence="7" type="primary">dnaJ</name>
    <name evidence="11" type="ORF">ENV52_08995</name>
</gene>
<keyword evidence="5 7" id="KW-0862">Zinc</keyword>
<keyword evidence="2 7" id="KW-0479">Metal-binding</keyword>
<keyword evidence="7" id="KW-0963">Cytoplasm</keyword>
<dbReference type="Pfam" id="PF00226">
    <property type="entry name" value="DnaJ"/>
    <property type="match status" value="1"/>
</dbReference>
<dbReference type="SMART" id="SM00271">
    <property type="entry name" value="DnaJ"/>
    <property type="match status" value="1"/>
</dbReference>
<dbReference type="InterPro" id="IPR008971">
    <property type="entry name" value="HSP40/DnaJ_pept-bd"/>
</dbReference>
<dbReference type="AlphaFoldDB" id="A0A7V6A488"/>
<dbReference type="PROSITE" id="PS50076">
    <property type="entry name" value="DNAJ_2"/>
    <property type="match status" value="1"/>
</dbReference>
<feature type="repeat" description="CXXCXGXG motif" evidence="7">
    <location>
        <begin position="149"/>
        <end position="156"/>
    </location>
</feature>
<feature type="repeat" description="CXXCXGXG motif" evidence="7">
    <location>
        <begin position="132"/>
        <end position="139"/>
    </location>
</feature>
<dbReference type="HAMAP" id="MF_01152">
    <property type="entry name" value="DnaJ"/>
    <property type="match status" value="1"/>
</dbReference>
<feature type="binding site" evidence="7">
    <location>
        <position position="135"/>
    </location>
    <ligand>
        <name>Zn(2+)</name>
        <dbReference type="ChEBI" id="CHEBI:29105"/>
        <label>1</label>
    </ligand>
</feature>
<dbReference type="InterPro" id="IPR001623">
    <property type="entry name" value="DnaJ_domain"/>
</dbReference>
<dbReference type="GO" id="GO:0005737">
    <property type="term" value="C:cytoplasm"/>
    <property type="evidence" value="ECO:0007669"/>
    <property type="project" value="UniProtKB-SubCell"/>
</dbReference>
<dbReference type="Gene3D" id="2.60.260.20">
    <property type="entry name" value="Urease metallochaperone UreE, N-terminal domain"/>
    <property type="match status" value="2"/>
</dbReference>
<dbReference type="SUPFAM" id="SSF46565">
    <property type="entry name" value="Chaperone J-domain"/>
    <property type="match status" value="1"/>
</dbReference>
<evidence type="ECO:0000259" key="10">
    <source>
        <dbReference type="PROSITE" id="PS51188"/>
    </source>
</evidence>
<dbReference type="GO" id="GO:0042026">
    <property type="term" value="P:protein refolding"/>
    <property type="evidence" value="ECO:0007669"/>
    <property type="project" value="TreeGrafter"/>
</dbReference>
<evidence type="ECO:0000256" key="4">
    <source>
        <dbReference type="ARBA" id="ARBA00022771"/>
    </source>
</evidence>
<protein>
    <recommendedName>
        <fullName evidence="7">Chaperone protein DnaJ</fullName>
    </recommendedName>
</protein>
<dbReference type="CDD" id="cd10719">
    <property type="entry name" value="DnaJ_zf"/>
    <property type="match status" value="1"/>
</dbReference>
<dbReference type="GO" id="GO:0008270">
    <property type="term" value="F:zinc ion binding"/>
    <property type="evidence" value="ECO:0007669"/>
    <property type="project" value="UniProtKB-UniRule"/>
</dbReference>
<feature type="repeat" description="CXXCXGXG motif" evidence="7">
    <location>
        <begin position="185"/>
        <end position="192"/>
    </location>
</feature>
<feature type="binding site" evidence="7">
    <location>
        <position position="188"/>
    </location>
    <ligand>
        <name>Zn(2+)</name>
        <dbReference type="ChEBI" id="CHEBI:29105"/>
        <label>1</label>
    </ligand>
</feature>
<evidence type="ECO:0000313" key="11">
    <source>
        <dbReference type="EMBL" id="HHS29820.1"/>
    </source>
</evidence>
<dbReference type="Gene3D" id="1.10.287.110">
    <property type="entry name" value="DnaJ domain"/>
    <property type="match status" value="1"/>
</dbReference>
<dbReference type="GO" id="GO:0005524">
    <property type="term" value="F:ATP binding"/>
    <property type="evidence" value="ECO:0007669"/>
    <property type="project" value="InterPro"/>
</dbReference>
<keyword evidence="7" id="KW-0143">Chaperone</keyword>
<feature type="binding site" evidence="7">
    <location>
        <position position="174"/>
    </location>
    <ligand>
        <name>Zn(2+)</name>
        <dbReference type="ChEBI" id="CHEBI:29105"/>
        <label>2</label>
    </ligand>
</feature>
<dbReference type="GO" id="GO:0006260">
    <property type="term" value="P:DNA replication"/>
    <property type="evidence" value="ECO:0007669"/>
    <property type="project" value="UniProtKB-KW"/>
</dbReference>
<evidence type="ECO:0000256" key="6">
    <source>
        <dbReference type="ARBA" id="ARBA00023016"/>
    </source>
</evidence>
<evidence type="ECO:0000256" key="7">
    <source>
        <dbReference type="HAMAP-Rule" id="MF_01152"/>
    </source>
</evidence>
<sequence length="345" mass="37851">MTTRESFRILGVSSKTGLEEVRRRFRLLAQQYHPDRNPDNPKSAEQFRRVVEAYEKVQAHLARTPKTEESYYRRNRRTAKQEFFEEILGLDPGDDTPAQAMGPDFRYDFRIPFVDALLGLSTTIMVPILATCACCDGRGRVPALEPQLCPDCQGQGRPVKGPGLFRSGPGCRRCRGTGQMREQTCPACEGKGQSQQFRPFHLDIPAGTEDGARFRFVGEGGASMGGGPPGNLEVVISVAPHEFFTRKGRDLFCQFHVSFAQAALGGEVQVPTLMGFATLNLPRGTQSGCIFCFPEAGAPGDLHQPPGDQYVEVVVTPESLNLSQRDMVGNLTGLGKTGMDRAAHE</sequence>
<evidence type="ECO:0000256" key="2">
    <source>
        <dbReference type="ARBA" id="ARBA00022723"/>
    </source>
</evidence>
<comment type="subunit">
    <text evidence="7">Homodimer.</text>
</comment>
<dbReference type="InterPro" id="IPR002939">
    <property type="entry name" value="DnaJ_C"/>
</dbReference>
<dbReference type="GO" id="GO:0051082">
    <property type="term" value="F:unfolded protein binding"/>
    <property type="evidence" value="ECO:0007669"/>
    <property type="project" value="UniProtKB-UniRule"/>
</dbReference>
<feature type="binding site" evidence="7">
    <location>
        <position position="132"/>
    </location>
    <ligand>
        <name>Zn(2+)</name>
        <dbReference type="ChEBI" id="CHEBI:29105"/>
        <label>1</label>
    </ligand>
</feature>
<organism evidence="11">
    <name type="scientific">Desulfobacca acetoxidans</name>
    <dbReference type="NCBI Taxonomy" id="60893"/>
    <lineage>
        <taxon>Bacteria</taxon>
        <taxon>Pseudomonadati</taxon>
        <taxon>Thermodesulfobacteriota</taxon>
        <taxon>Desulfobaccia</taxon>
        <taxon>Desulfobaccales</taxon>
        <taxon>Desulfobaccaceae</taxon>
        <taxon>Desulfobacca</taxon>
    </lineage>
</organism>
<feature type="binding site" evidence="7">
    <location>
        <position position="171"/>
    </location>
    <ligand>
        <name>Zn(2+)</name>
        <dbReference type="ChEBI" id="CHEBI:29105"/>
        <label>2</label>
    </ligand>
</feature>
<feature type="domain" description="J" evidence="9">
    <location>
        <begin position="5"/>
        <end position="75"/>
    </location>
</feature>
<dbReference type="GO" id="GO:0009408">
    <property type="term" value="P:response to heat"/>
    <property type="evidence" value="ECO:0007669"/>
    <property type="project" value="InterPro"/>
</dbReference>
<dbReference type="SUPFAM" id="SSF49493">
    <property type="entry name" value="HSP40/DnaJ peptide-binding domain"/>
    <property type="match status" value="2"/>
</dbReference>
<dbReference type="EMBL" id="DTGR01000142">
    <property type="protein sequence ID" value="HHS29820.1"/>
    <property type="molecule type" value="Genomic_DNA"/>
</dbReference>
<comment type="function">
    <text evidence="7">Participates actively in the response to hyperosmotic and heat shock by preventing the aggregation of stress-denatured proteins and by disaggregating proteins, also in an autonomous, DnaK-independent fashion. Unfolded proteins bind initially to DnaJ; upon interaction with the DnaJ-bound protein, DnaK hydrolyzes its bound ATP, resulting in the formation of a stable complex. GrpE releases ADP from DnaK; ATP binding to DnaK triggers the release of the substrate protein, thus completing the reaction cycle. Several rounds of ATP-dependent interactions between DnaJ, DnaK and GrpE are required for fully efficient folding. Also involved, together with DnaK and GrpE, in the DNA replication of plasmids through activation of initiation proteins.</text>
</comment>
<dbReference type="GO" id="GO:0031072">
    <property type="term" value="F:heat shock protein binding"/>
    <property type="evidence" value="ECO:0007669"/>
    <property type="project" value="InterPro"/>
</dbReference>
<evidence type="ECO:0000259" key="9">
    <source>
        <dbReference type="PROSITE" id="PS50076"/>
    </source>
</evidence>
<keyword evidence="6 7" id="KW-0346">Stress response</keyword>
<keyword evidence="1 7" id="KW-0235">DNA replication</keyword>
<dbReference type="PROSITE" id="PS51188">
    <property type="entry name" value="ZF_CR"/>
    <property type="match status" value="1"/>
</dbReference>
<dbReference type="Pfam" id="PF01556">
    <property type="entry name" value="DnaJ_C"/>
    <property type="match status" value="1"/>
</dbReference>
<dbReference type="PANTHER" id="PTHR43096">
    <property type="entry name" value="DNAJ HOMOLOG 1, MITOCHONDRIAL-RELATED"/>
    <property type="match status" value="1"/>
</dbReference>
<dbReference type="SUPFAM" id="SSF57938">
    <property type="entry name" value="DnaJ/Hsp40 cysteine-rich domain"/>
    <property type="match status" value="1"/>
</dbReference>
<reference evidence="11" key="1">
    <citation type="journal article" date="2020" name="mSystems">
        <title>Genome- and Community-Level Interaction Insights into Carbon Utilization and Element Cycling Functions of Hydrothermarchaeota in Hydrothermal Sediment.</title>
        <authorList>
            <person name="Zhou Z."/>
            <person name="Liu Y."/>
            <person name="Xu W."/>
            <person name="Pan J."/>
            <person name="Luo Z.H."/>
            <person name="Li M."/>
        </authorList>
    </citation>
    <scope>NUCLEOTIDE SEQUENCE [LARGE SCALE GENOMIC DNA]</scope>
    <source>
        <strain evidence="11">SpSt-767</strain>
    </source>
</reference>
<feature type="binding site" evidence="7">
    <location>
        <position position="152"/>
    </location>
    <ligand>
        <name>Zn(2+)</name>
        <dbReference type="ChEBI" id="CHEBI:29105"/>
        <label>2</label>
    </ligand>
</feature>
<evidence type="ECO:0000256" key="5">
    <source>
        <dbReference type="ARBA" id="ARBA00022833"/>
    </source>
</evidence>
<evidence type="ECO:0000256" key="8">
    <source>
        <dbReference type="PROSITE-ProRule" id="PRU00546"/>
    </source>
</evidence>
<dbReference type="InterPro" id="IPR036410">
    <property type="entry name" value="HSP_DnaJ_Cys-rich_dom_sf"/>
</dbReference>
<dbReference type="PRINTS" id="PR00625">
    <property type="entry name" value="JDOMAIN"/>
</dbReference>
<comment type="subcellular location">
    <subcellularLocation>
        <location evidence="7">Cytoplasm</location>
    </subcellularLocation>
</comment>
<feature type="zinc finger region" description="CR-type" evidence="8">
    <location>
        <begin position="119"/>
        <end position="197"/>
    </location>
</feature>
<dbReference type="InterPro" id="IPR036869">
    <property type="entry name" value="J_dom_sf"/>
</dbReference>
<feature type="binding site" evidence="7">
    <location>
        <position position="185"/>
    </location>
    <ligand>
        <name>Zn(2+)</name>
        <dbReference type="ChEBI" id="CHEBI:29105"/>
        <label>1</label>
    </ligand>
</feature>
<dbReference type="CDD" id="cd10747">
    <property type="entry name" value="DnaJ_C"/>
    <property type="match status" value="1"/>
</dbReference>
<comment type="cofactor">
    <cofactor evidence="7">
        <name>Zn(2+)</name>
        <dbReference type="ChEBI" id="CHEBI:29105"/>
    </cofactor>
    <text evidence="7">Binds 2 Zn(2+) ions per monomer.</text>
</comment>
<evidence type="ECO:0000256" key="1">
    <source>
        <dbReference type="ARBA" id="ARBA00022705"/>
    </source>
</evidence>
<comment type="domain">
    <text evidence="7">The J domain is necessary and sufficient to stimulate DnaK ATPase activity. Zinc center 1 plays an important role in the autonomous, DnaK-independent chaperone activity of DnaJ. Zinc center 2 is essential for interaction with DnaK and for DnaJ activity.</text>
</comment>
<dbReference type="InterPro" id="IPR012724">
    <property type="entry name" value="DnaJ"/>
</dbReference>
<evidence type="ECO:0000256" key="3">
    <source>
        <dbReference type="ARBA" id="ARBA00022737"/>
    </source>
</evidence>
<dbReference type="CDD" id="cd06257">
    <property type="entry name" value="DnaJ"/>
    <property type="match status" value="1"/>
</dbReference>
<feature type="domain" description="CR-type" evidence="10">
    <location>
        <begin position="119"/>
        <end position="197"/>
    </location>
</feature>
<proteinExistence type="inferred from homology"/>
<feature type="binding site" evidence="7">
    <location>
        <position position="149"/>
    </location>
    <ligand>
        <name>Zn(2+)</name>
        <dbReference type="ChEBI" id="CHEBI:29105"/>
        <label>2</label>
    </ligand>
</feature>
<feature type="repeat" description="CXXCXGXG motif" evidence="7">
    <location>
        <begin position="171"/>
        <end position="178"/>
    </location>
</feature>